<dbReference type="Gene3D" id="4.10.1110.10">
    <property type="entry name" value="AN1-like Zinc finger"/>
    <property type="match status" value="2"/>
</dbReference>
<dbReference type="PROSITE" id="PS51039">
    <property type="entry name" value="ZF_AN1"/>
    <property type="match status" value="1"/>
</dbReference>
<evidence type="ECO:0000259" key="6">
    <source>
        <dbReference type="PROSITE" id="PS51039"/>
    </source>
</evidence>
<name>A0A069DNE0_9CNID</name>
<dbReference type="PANTHER" id="PTHR14677:SF37">
    <property type="entry name" value="AN1-TYPE ZINC FINGER PROTEIN 1"/>
    <property type="match status" value="1"/>
</dbReference>
<evidence type="ECO:0000256" key="3">
    <source>
        <dbReference type="ARBA" id="ARBA00022771"/>
    </source>
</evidence>
<evidence type="ECO:0000256" key="4">
    <source>
        <dbReference type="ARBA" id="ARBA00022833"/>
    </source>
</evidence>
<keyword evidence="3 5" id="KW-0863">Zinc-finger</keyword>
<organism evidence="7">
    <name type="scientific">Clytia hemisphaerica</name>
    <dbReference type="NCBI Taxonomy" id="252671"/>
    <lineage>
        <taxon>Eukaryota</taxon>
        <taxon>Metazoa</taxon>
        <taxon>Cnidaria</taxon>
        <taxon>Hydrozoa</taxon>
        <taxon>Hydroidolina</taxon>
        <taxon>Leptothecata</taxon>
        <taxon>Obeliida</taxon>
        <taxon>Clytiidae</taxon>
        <taxon>Clytia</taxon>
    </lineage>
</organism>
<feature type="domain" description="AN1-type" evidence="6">
    <location>
        <begin position="114"/>
        <end position="162"/>
    </location>
</feature>
<dbReference type="SUPFAM" id="SSF118310">
    <property type="entry name" value="AN1-like Zinc finger"/>
    <property type="match status" value="2"/>
</dbReference>
<keyword evidence="1" id="KW-0479">Metal-binding</keyword>
<sequence length="168" mass="19497">IQRFLHQKTDEIYLYHLTMANSNNFDLMAIGRHCGVDSCRVLDYLPFKCDFCKNEFCLSHKDTHSCSEKIDKDSTIPVCPLCQQYITKGINGADDNTQVERHIQSGCKDNVFKKRKKNKCSSPNCRQINLIPFNCERCYQSVCVRHRHPGDHQCLSANSNRNPWVKVR</sequence>
<dbReference type="SMART" id="SM00154">
    <property type="entry name" value="ZnF_AN1"/>
    <property type="match status" value="2"/>
</dbReference>
<keyword evidence="4" id="KW-0862">Zinc</keyword>
<dbReference type="Pfam" id="PF01428">
    <property type="entry name" value="zf-AN1"/>
    <property type="match status" value="2"/>
</dbReference>
<keyword evidence="2" id="KW-0677">Repeat</keyword>
<dbReference type="Pfam" id="PF25403">
    <property type="entry name" value="zf-C2H2_ZFAND2"/>
    <property type="match status" value="1"/>
</dbReference>
<evidence type="ECO:0000256" key="1">
    <source>
        <dbReference type="ARBA" id="ARBA00022723"/>
    </source>
</evidence>
<evidence type="ECO:0000313" key="7">
    <source>
        <dbReference type="EMBL" id="JAC85077.1"/>
    </source>
</evidence>
<accession>A0A069DNE0</accession>
<protein>
    <submittedName>
        <fullName evidence="7">AN1 type zinc finger protein</fullName>
    </submittedName>
</protein>
<dbReference type="GO" id="GO:0008270">
    <property type="term" value="F:zinc ion binding"/>
    <property type="evidence" value="ECO:0007669"/>
    <property type="project" value="UniProtKB-KW"/>
</dbReference>
<dbReference type="InterPro" id="IPR057357">
    <property type="entry name" value="Znf-C2H2_ZFAND2A/B"/>
</dbReference>
<dbReference type="InterPro" id="IPR035896">
    <property type="entry name" value="AN1-like_Znf"/>
</dbReference>
<dbReference type="PANTHER" id="PTHR14677">
    <property type="entry name" value="ARSENITE INDUCUBLE RNA ASSOCIATED PROTEIN AIP-1-RELATED"/>
    <property type="match status" value="1"/>
</dbReference>
<dbReference type="InterPro" id="IPR000058">
    <property type="entry name" value="Znf_AN1"/>
</dbReference>
<dbReference type="AlphaFoldDB" id="A0A069DNE0"/>
<proteinExistence type="evidence at transcript level"/>
<feature type="non-terminal residue" evidence="7">
    <location>
        <position position="1"/>
    </location>
</feature>
<reference evidence="7" key="1">
    <citation type="journal article" date="2014" name="PLoS Genet.">
        <title>Differential Responses to Wnt and PCP Disruption Predict Expression and Developmental Function of Conserved and Novel Genes in a Cnidarian.</title>
        <authorList>
            <person name="Lapebie P."/>
            <person name="Ruggiero A."/>
            <person name="Barreau C."/>
            <person name="Chevalier S."/>
            <person name="Chang P."/>
            <person name="Dru P."/>
            <person name="Houliston E."/>
            <person name="Momose T."/>
        </authorList>
    </citation>
    <scope>NUCLEOTIDE SEQUENCE</scope>
</reference>
<evidence type="ECO:0000256" key="2">
    <source>
        <dbReference type="ARBA" id="ARBA00022737"/>
    </source>
</evidence>
<evidence type="ECO:0000256" key="5">
    <source>
        <dbReference type="PROSITE-ProRule" id="PRU00449"/>
    </source>
</evidence>
<dbReference type="EMBL" id="GBGP01000106">
    <property type="protein sequence ID" value="JAC85077.1"/>
    <property type="molecule type" value="mRNA"/>
</dbReference>
<dbReference type="GO" id="GO:0005737">
    <property type="term" value="C:cytoplasm"/>
    <property type="evidence" value="ECO:0007669"/>
    <property type="project" value="TreeGrafter"/>
</dbReference>